<feature type="signal peptide" evidence="2">
    <location>
        <begin position="1"/>
        <end position="24"/>
    </location>
</feature>
<keyword evidence="2" id="KW-0732">Signal</keyword>
<evidence type="ECO:0000313" key="3">
    <source>
        <dbReference type="EMBL" id="PZW45687.1"/>
    </source>
</evidence>
<evidence type="ECO:0000256" key="2">
    <source>
        <dbReference type="SAM" id="SignalP"/>
    </source>
</evidence>
<feature type="compositionally biased region" description="Low complexity" evidence="1">
    <location>
        <begin position="116"/>
        <end position="146"/>
    </location>
</feature>
<dbReference type="EMBL" id="QKYU01000011">
    <property type="protein sequence ID" value="PZW45687.1"/>
    <property type="molecule type" value="Genomic_DNA"/>
</dbReference>
<keyword evidence="4" id="KW-1185">Reference proteome</keyword>
<organism evidence="3 4">
    <name type="scientific">Humitalea rosea</name>
    <dbReference type="NCBI Taxonomy" id="990373"/>
    <lineage>
        <taxon>Bacteria</taxon>
        <taxon>Pseudomonadati</taxon>
        <taxon>Pseudomonadota</taxon>
        <taxon>Alphaproteobacteria</taxon>
        <taxon>Acetobacterales</taxon>
        <taxon>Roseomonadaceae</taxon>
        <taxon>Humitalea</taxon>
    </lineage>
</organism>
<dbReference type="AlphaFoldDB" id="A0A2W7IKD4"/>
<dbReference type="OrthoDB" id="7279180at2"/>
<gene>
    <name evidence="3" type="ORF">C8P66_111102</name>
</gene>
<name>A0A2W7IKD4_9PROT</name>
<dbReference type="RefSeq" id="WP_158537212.1">
    <property type="nucleotide sequence ID" value="NZ_QKYU01000011.1"/>
</dbReference>
<reference evidence="3 4" key="1">
    <citation type="submission" date="2018-06" db="EMBL/GenBank/DDBJ databases">
        <title>Genomic Encyclopedia of Archaeal and Bacterial Type Strains, Phase II (KMG-II): from individual species to whole genera.</title>
        <authorList>
            <person name="Goeker M."/>
        </authorList>
    </citation>
    <scope>NUCLEOTIDE SEQUENCE [LARGE SCALE GENOMIC DNA]</scope>
    <source>
        <strain evidence="3 4">DSM 24525</strain>
    </source>
</reference>
<sequence length="152" mass="15291">MSRFFKRAACLSFLLALTATPALAQRSGPYRVAGTNLDGSAYEGAAMLQQVGTISFHIIWRVGGTEVRGVGIVSGHSFAVAYGATSQPGMGLYQLRPDGTLEGTWSVIGANGTGTETLTPLAEPAATPGPATPGSAAPAPAAAAPAVPAPRP</sequence>
<evidence type="ECO:0000313" key="4">
    <source>
        <dbReference type="Proteomes" id="UP000249688"/>
    </source>
</evidence>
<feature type="region of interest" description="Disordered" evidence="1">
    <location>
        <begin position="116"/>
        <end position="152"/>
    </location>
</feature>
<proteinExistence type="predicted"/>
<protein>
    <submittedName>
        <fullName evidence="3">Uncharacterized protein</fullName>
    </submittedName>
</protein>
<dbReference type="Proteomes" id="UP000249688">
    <property type="component" value="Unassembled WGS sequence"/>
</dbReference>
<accession>A0A2W7IKD4</accession>
<comment type="caution">
    <text evidence="3">The sequence shown here is derived from an EMBL/GenBank/DDBJ whole genome shotgun (WGS) entry which is preliminary data.</text>
</comment>
<feature type="chain" id="PRO_5015908693" evidence="2">
    <location>
        <begin position="25"/>
        <end position="152"/>
    </location>
</feature>
<evidence type="ECO:0000256" key="1">
    <source>
        <dbReference type="SAM" id="MobiDB-lite"/>
    </source>
</evidence>